<dbReference type="PANTHER" id="PTHR34988">
    <property type="entry name" value="PROTEIN, PUTATIVE-RELATED"/>
    <property type="match status" value="1"/>
</dbReference>
<name>A0ABS7YYR0_9FIRM</name>
<comment type="caution">
    <text evidence="2">The sequence shown here is derived from an EMBL/GenBank/DDBJ whole genome shotgun (WGS) entry which is preliminary data.</text>
</comment>
<dbReference type="Pfam" id="PF03479">
    <property type="entry name" value="PCC"/>
    <property type="match status" value="1"/>
</dbReference>
<dbReference type="Gene3D" id="3.30.1330.80">
    <property type="entry name" value="Hypothetical protein, similar to alpha- acetolactate decarboxylase, domain 2"/>
    <property type="match status" value="1"/>
</dbReference>
<dbReference type="SUPFAM" id="SSF117856">
    <property type="entry name" value="AF0104/ALDC/Ptd012-like"/>
    <property type="match status" value="1"/>
</dbReference>
<organism evidence="2 3">
    <name type="scientific">Anaerococcus degeneri</name>
    <dbReference type="NCBI Taxonomy" id="361500"/>
    <lineage>
        <taxon>Bacteria</taxon>
        <taxon>Bacillati</taxon>
        <taxon>Bacillota</taxon>
        <taxon>Tissierellia</taxon>
        <taxon>Tissierellales</taxon>
        <taxon>Peptoniphilaceae</taxon>
        <taxon>Anaerococcus</taxon>
    </lineage>
</organism>
<evidence type="ECO:0000313" key="3">
    <source>
        <dbReference type="Proteomes" id="UP001198374"/>
    </source>
</evidence>
<dbReference type="GO" id="GO:0003677">
    <property type="term" value="F:DNA binding"/>
    <property type="evidence" value="ECO:0007669"/>
    <property type="project" value="UniProtKB-KW"/>
</dbReference>
<dbReference type="InterPro" id="IPR005175">
    <property type="entry name" value="PPC_dom"/>
</dbReference>
<dbReference type="PANTHER" id="PTHR34988:SF1">
    <property type="entry name" value="DNA-BINDING PROTEIN"/>
    <property type="match status" value="1"/>
</dbReference>
<reference evidence="3" key="1">
    <citation type="submission" date="2023-07" db="EMBL/GenBank/DDBJ databases">
        <title>FDA dAtabase for Regulatory Grade micrObial Sequences (FDA-ARGOS): Supporting development and validation of Infectious Disease Dx tests.</title>
        <authorList>
            <person name="Sproer C."/>
            <person name="Gronow S."/>
            <person name="Severitt S."/>
            <person name="Schroder I."/>
            <person name="Tallon L."/>
            <person name="Sadzewicz L."/>
            <person name="Zhao X."/>
            <person name="Boylan J."/>
            <person name="Ott S."/>
            <person name="Bowen H."/>
            <person name="Vavikolanu K."/>
            <person name="Hazen T."/>
            <person name="Aluvathingal J."/>
            <person name="Nadendla S."/>
            <person name="Lowell S."/>
            <person name="Myers T."/>
            <person name="Yan Y."/>
        </authorList>
    </citation>
    <scope>NUCLEOTIDE SEQUENCE [LARGE SCALE GENOMIC DNA]</scope>
    <source>
        <strain evidence="3">FDAARGOS_1538</strain>
    </source>
</reference>
<proteinExistence type="predicted"/>
<sequence>MKLATISAIGATDDFTIGVYKVDDKSYTEKNFKGIFEILGINGTITTKDGKYYPHLHISASDDEGHGLGGHLIRANISVTCEMVIDIIDGRVERKIDDEIGINLFKFD</sequence>
<dbReference type="CDD" id="cd11378">
    <property type="entry name" value="DUF296"/>
    <property type="match status" value="1"/>
</dbReference>
<evidence type="ECO:0000259" key="1">
    <source>
        <dbReference type="PROSITE" id="PS51742"/>
    </source>
</evidence>
<dbReference type="EMBL" id="JAIWIY010000001">
    <property type="protein sequence ID" value="MCA2096870.1"/>
    <property type="molecule type" value="Genomic_DNA"/>
</dbReference>
<protein>
    <submittedName>
        <fullName evidence="2">DNA-binding protein</fullName>
    </submittedName>
</protein>
<keyword evidence="2" id="KW-0238">DNA-binding</keyword>
<feature type="domain" description="PPC" evidence="1">
    <location>
        <begin position="1"/>
        <end position="108"/>
    </location>
</feature>
<dbReference type="Proteomes" id="UP001198374">
    <property type="component" value="Unassembled WGS sequence"/>
</dbReference>
<dbReference type="RefSeq" id="WP_225304691.1">
    <property type="nucleotide sequence ID" value="NZ_JAGGLO010000001.1"/>
</dbReference>
<gene>
    <name evidence="2" type="ORF">LDJ82_08195</name>
</gene>
<dbReference type="PROSITE" id="PS51742">
    <property type="entry name" value="PPC"/>
    <property type="match status" value="1"/>
</dbReference>
<keyword evidence="3" id="KW-1185">Reference proteome</keyword>
<evidence type="ECO:0000313" key="2">
    <source>
        <dbReference type="EMBL" id="MCA2096870.1"/>
    </source>
</evidence>
<accession>A0ABS7YYR0</accession>